<keyword evidence="1" id="KW-0472">Membrane</keyword>
<protein>
    <submittedName>
        <fullName evidence="2">Uncharacterized protein</fullName>
    </submittedName>
</protein>
<gene>
    <name evidence="2" type="ORF">E6O75_ATG03141</name>
</gene>
<reference evidence="2 3" key="1">
    <citation type="submission" date="2019-04" db="EMBL/GenBank/DDBJ databases">
        <title>High contiguity whole genome sequence and gene annotation resource for two Venturia nashicola isolates.</title>
        <authorList>
            <person name="Prokchorchik M."/>
            <person name="Won K."/>
            <person name="Lee Y."/>
            <person name="Choi E.D."/>
            <person name="Segonzac C."/>
            <person name="Sohn K.H."/>
        </authorList>
    </citation>
    <scope>NUCLEOTIDE SEQUENCE [LARGE SCALE GENOMIC DNA]</scope>
    <source>
        <strain evidence="2 3">PRI2</strain>
    </source>
</reference>
<keyword evidence="1" id="KW-0812">Transmembrane</keyword>
<evidence type="ECO:0000256" key="1">
    <source>
        <dbReference type="SAM" id="Phobius"/>
    </source>
</evidence>
<proteinExistence type="predicted"/>
<dbReference type="Proteomes" id="UP000298493">
    <property type="component" value="Unassembled WGS sequence"/>
</dbReference>
<accession>A0A4Z1P5X0</accession>
<organism evidence="2 3">
    <name type="scientific">Venturia nashicola</name>
    <dbReference type="NCBI Taxonomy" id="86259"/>
    <lineage>
        <taxon>Eukaryota</taxon>
        <taxon>Fungi</taxon>
        <taxon>Dikarya</taxon>
        <taxon>Ascomycota</taxon>
        <taxon>Pezizomycotina</taxon>
        <taxon>Dothideomycetes</taxon>
        <taxon>Pleosporomycetidae</taxon>
        <taxon>Venturiales</taxon>
        <taxon>Venturiaceae</taxon>
        <taxon>Venturia</taxon>
    </lineage>
</organism>
<dbReference type="EMBL" id="SNSC02000006">
    <property type="protein sequence ID" value="TID23505.1"/>
    <property type="molecule type" value="Genomic_DNA"/>
</dbReference>
<evidence type="ECO:0000313" key="2">
    <source>
        <dbReference type="EMBL" id="TID23505.1"/>
    </source>
</evidence>
<keyword evidence="1" id="KW-1133">Transmembrane helix</keyword>
<keyword evidence="3" id="KW-1185">Reference proteome</keyword>
<sequence>MVVVPSIPQSYQKNHTIRFCLGIFLFGRDSAYLWHVSSLTFLLILSLYVSVSERHAMAMWNTTDEEMFRLRGVTRTVGREKLIDANMGPDFCYNGVAPHHGPGTRSEGKFNPKVGYWVTPVEWM</sequence>
<feature type="transmembrane region" description="Helical" evidence="1">
    <location>
        <begin position="32"/>
        <end position="51"/>
    </location>
</feature>
<name>A0A4Z1P5X0_9PEZI</name>
<evidence type="ECO:0000313" key="3">
    <source>
        <dbReference type="Proteomes" id="UP000298493"/>
    </source>
</evidence>
<comment type="caution">
    <text evidence="2">The sequence shown here is derived from an EMBL/GenBank/DDBJ whole genome shotgun (WGS) entry which is preliminary data.</text>
</comment>
<dbReference type="AlphaFoldDB" id="A0A4Z1P5X0"/>